<organism evidence="7 9">
    <name type="scientific">Rhizophagus clarus</name>
    <dbReference type="NCBI Taxonomy" id="94130"/>
    <lineage>
        <taxon>Eukaryota</taxon>
        <taxon>Fungi</taxon>
        <taxon>Fungi incertae sedis</taxon>
        <taxon>Mucoromycota</taxon>
        <taxon>Glomeromycotina</taxon>
        <taxon>Glomeromycetes</taxon>
        <taxon>Glomerales</taxon>
        <taxon>Glomeraceae</taxon>
        <taxon>Rhizophagus</taxon>
    </lineage>
</organism>
<dbReference type="PANTHER" id="PTHR16932:SF18">
    <property type="entry name" value="INTERFERON, ALPHA-INDUCIBLE PROTEIN 27-LIKE 2"/>
    <property type="match status" value="1"/>
</dbReference>
<comment type="subcellular location">
    <subcellularLocation>
        <location evidence="1">Membrane</location>
        <topology evidence="1">Multi-pass membrane protein</topology>
    </subcellularLocation>
</comment>
<comment type="similarity">
    <text evidence="2">Belongs to the IFI6/IFI27 family.</text>
</comment>
<name>A0A2Z6QHX0_9GLOM</name>
<dbReference type="PANTHER" id="PTHR16932">
    <property type="entry name" value="INTERFERON ALPHA-INDUCIBLE PROTEIN 27"/>
    <property type="match status" value="1"/>
</dbReference>
<evidence type="ECO:0000256" key="3">
    <source>
        <dbReference type="ARBA" id="ARBA00022692"/>
    </source>
</evidence>
<protein>
    <submittedName>
        <fullName evidence="8">Interferon alpha-inducible protein 27-like protein 1</fullName>
    </submittedName>
</protein>
<accession>A0A2Z6QHX0</accession>
<reference evidence="7 9" key="1">
    <citation type="submission" date="2017-11" db="EMBL/GenBank/DDBJ databases">
        <title>The genome of Rhizophagus clarus HR1 reveals common genetic basis of auxotrophy among arbuscular mycorrhizal fungi.</title>
        <authorList>
            <person name="Kobayashi Y."/>
        </authorList>
    </citation>
    <scope>NUCLEOTIDE SEQUENCE [LARGE SCALE GENOMIC DNA]</scope>
    <source>
        <strain evidence="7 9">HR1</strain>
    </source>
</reference>
<feature type="transmembrane region" description="Helical" evidence="6">
    <location>
        <begin position="36"/>
        <end position="57"/>
    </location>
</feature>
<evidence type="ECO:0000313" key="7">
    <source>
        <dbReference type="EMBL" id="GBB89205.1"/>
    </source>
</evidence>
<reference evidence="8" key="2">
    <citation type="submission" date="2019-10" db="EMBL/GenBank/DDBJ databases">
        <title>Conservation and host-specific expression of non-tandemly repeated heterogenous ribosome RNA gene in arbuscular mycorrhizal fungi.</title>
        <authorList>
            <person name="Maeda T."/>
            <person name="Kobayashi Y."/>
            <person name="Nakagawa T."/>
            <person name="Ezawa T."/>
            <person name="Yamaguchi K."/>
            <person name="Bino T."/>
            <person name="Nishimoto Y."/>
            <person name="Shigenobu S."/>
            <person name="Kawaguchi M."/>
        </authorList>
    </citation>
    <scope>NUCLEOTIDE SEQUENCE</scope>
    <source>
        <strain evidence="8">HR1</strain>
    </source>
</reference>
<keyword evidence="9" id="KW-1185">Reference proteome</keyword>
<evidence type="ECO:0000256" key="5">
    <source>
        <dbReference type="ARBA" id="ARBA00023136"/>
    </source>
</evidence>
<dbReference type="EMBL" id="BLAL01000165">
    <property type="protein sequence ID" value="GES87210.1"/>
    <property type="molecule type" value="Genomic_DNA"/>
</dbReference>
<evidence type="ECO:0000256" key="6">
    <source>
        <dbReference type="SAM" id="Phobius"/>
    </source>
</evidence>
<keyword evidence="4 6" id="KW-1133">Transmembrane helix</keyword>
<proteinExistence type="inferred from homology"/>
<sequence>MPILVSDEKLFVIVLFSAFVNNNYITSVRDVWKNPWVIGTAGALSIGLVALVAPFILSAIINALGFTAEGVLAGSFGAWFMSLYKGIIARGSLVSILQSIGAAGLGALGIILSSGFGAAIVILLGAIYAPKLAKYIKEMELNRTEEHTLESFVQIEENIYQDKNKIIIFKLKPALLYNDKILKCFLETFKSTSLFANSKLFRLDFIDDDLLRLKSEEERLNNIIHNLLIDDDCEKSRIEFIFHDNYLVGCKLNLSGYKPSDPKINLLVEIWKVLNGNVVNIDFHKLRDQIKGQIDKIDINKFFDQVSKIDINKLSSEINKIDINKLRDQINNQINRVDINKLRDQVNSKIDINKININKFRSKL</sequence>
<comment type="caution">
    <text evidence="7">The sequence shown here is derived from an EMBL/GenBank/DDBJ whole genome shotgun (WGS) entry which is preliminary data.</text>
</comment>
<dbReference type="Proteomes" id="UP000247702">
    <property type="component" value="Unassembled WGS sequence"/>
</dbReference>
<gene>
    <name evidence="8" type="ORF">RCL2_001422000</name>
    <name evidence="7" type="ORF">RclHR1_01590010</name>
</gene>
<dbReference type="InterPro" id="IPR009311">
    <property type="entry name" value="IFI6/IFI27-like"/>
</dbReference>
<evidence type="ECO:0000256" key="2">
    <source>
        <dbReference type="ARBA" id="ARBA00007262"/>
    </source>
</evidence>
<dbReference type="GO" id="GO:0016020">
    <property type="term" value="C:membrane"/>
    <property type="evidence" value="ECO:0007669"/>
    <property type="project" value="UniProtKB-SubCell"/>
</dbReference>
<dbReference type="OrthoDB" id="440424at2759"/>
<feature type="transmembrane region" description="Helical" evidence="6">
    <location>
        <begin position="64"/>
        <end position="84"/>
    </location>
</feature>
<evidence type="ECO:0000256" key="1">
    <source>
        <dbReference type="ARBA" id="ARBA00004141"/>
    </source>
</evidence>
<feature type="transmembrane region" description="Helical" evidence="6">
    <location>
        <begin position="96"/>
        <end position="129"/>
    </location>
</feature>
<keyword evidence="5 6" id="KW-0472">Membrane</keyword>
<evidence type="ECO:0000256" key="4">
    <source>
        <dbReference type="ARBA" id="ARBA00022989"/>
    </source>
</evidence>
<dbReference type="EMBL" id="BEXD01000657">
    <property type="protein sequence ID" value="GBB89205.1"/>
    <property type="molecule type" value="Genomic_DNA"/>
</dbReference>
<dbReference type="Gene3D" id="6.10.110.10">
    <property type="match status" value="1"/>
</dbReference>
<dbReference type="InterPro" id="IPR038213">
    <property type="entry name" value="IFI6/IFI27-like_sf"/>
</dbReference>
<evidence type="ECO:0000313" key="8">
    <source>
        <dbReference type="EMBL" id="GES87210.1"/>
    </source>
</evidence>
<dbReference type="AlphaFoldDB" id="A0A2Z6QHX0"/>
<dbReference type="Pfam" id="PF06140">
    <property type="entry name" value="Ifi-6-16"/>
    <property type="match status" value="1"/>
</dbReference>
<dbReference type="Proteomes" id="UP000615446">
    <property type="component" value="Unassembled WGS sequence"/>
</dbReference>
<keyword evidence="3 6" id="KW-0812">Transmembrane</keyword>
<evidence type="ECO:0000313" key="9">
    <source>
        <dbReference type="Proteomes" id="UP000247702"/>
    </source>
</evidence>